<keyword evidence="3" id="KW-0233">DNA recombination</keyword>
<dbReference type="Gene3D" id="1.10.443.10">
    <property type="entry name" value="Intergrase catalytic core"/>
    <property type="match status" value="1"/>
</dbReference>
<evidence type="ECO:0000256" key="1">
    <source>
        <dbReference type="ARBA" id="ARBA00008857"/>
    </source>
</evidence>
<proteinExistence type="inferred from homology"/>
<comment type="caution">
    <text evidence="5">The sequence shown here is derived from an EMBL/GenBank/DDBJ whole genome shotgun (WGS) entry which is preliminary data.</text>
</comment>
<dbReference type="InterPro" id="IPR013762">
    <property type="entry name" value="Integrase-like_cat_sf"/>
</dbReference>
<name>A0ABR7V879_9FLAO</name>
<organism evidence="5 6">
    <name type="scientific">Maribacter aquimaris</name>
    <dbReference type="NCBI Taxonomy" id="2737171"/>
    <lineage>
        <taxon>Bacteria</taxon>
        <taxon>Pseudomonadati</taxon>
        <taxon>Bacteroidota</taxon>
        <taxon>Flavobacteriia</taxon>
        <taxon>Flavobacteriales</taxon>
        <taxon>Flavobacteriaceae</taxon>
        <taxon>Maribacter</taxon>
    </lineage>
</organism>
<dbReference type="SUPFAM" id="SSF56349">
    <property type="entry name" value="DNA breaking-rejoining enzymes"/>
    <property type="match status" value="1"/>
</dbReference>
<evidence type="ECO:0000256" key="2">
    <source>
        <dbReference type="ARBA" id="ARBA00023125"/>
    </source>
</evidence>
<dbReference type="InterPro" id="IPR050090">
    <property type="entry name" value="Tyrosine_recombinase_XerCD"/>
</dbReference>
<dbReference type="PANTHER" id="PTHR30349:SF41">
    <property type="entry name" value="INTEGRASE_RECOMBINASE PROTEIN MJ0367-RELATED"/>
    <property type="match status" value="1"/>
</dbReference>
<gene>
    <name evidence="5" type="ORF">HPE56_20210</name>
</gene>
<dbReference type="InterPro" id="IPR002104">
    <property type="entry name" value="Integrase_catalytic"/>
</dbReference>
<evidence type="ECO:0000259" key="4">
    <source>
        <dbReference type="PROSITE" id="PS51898"/>
    </source>
</evidence>
<feature type="domain" description="Tyr recombinase" evidence="4">
    <location>
        <begin position="85"/>
        <end position="262"/>
    </location>
</feature>
<sequence>MNGKAASTLRNYLRCLAHLALHYKCSPELLNEEQIADYLYYCQNLHKTPSESFFKHTIYGLRAAYKVLGMDKKHIGLPQVKRQNDLPVVLNKREVRELLRAPKYLKHRLMLGMLYGCGLRSYELCNLLRSDIDFDRKTVFIKKQKGKVDRYVPLSPHLARGLRIYFNTENPVTYVFNSQVTKDGAVGPLTTRGIQWVINECRSKVNTQKRFTAHTLRHSYATHLLEDGMNIMCLKELLGHAHIETTMVYLQVSNSGSSVKFSPMDTLYTK</sequence>
<comment type="similarity">
    <text evidence="1">Belongs to the 'phage' integrase family.</text>
</comment>
<dbReference type="PANTHER" id="PTHR30349">
    <property type="entry name" value="PHAGE INTEGRASE-RELATED"/>
    <property type="match status" value="1"/>
</dbReference>
<dbReference type="InterPro" id="IPR011010">
    <property type="entry name" value="DNA_brk_join_enz"/>
</dbReference>
<accession>A0ABR7V879</accession>
<evidence type="ECO:0000313" key="5">
    <source>
        <dbReference type="EMBL" id="MBD0780124.1"/>
    </source>
</evidence>
<reference evidence="5" key="1">
    <citation type="submission" date="2020-05" db="EMBL/GenBank/DDBJ databases">
        <title>The draft genome sequence of Maribacter sp. ANRC-HE7.</title>
        <authorList>
            <person name="Mu L."/>
        </authorList>
    </citation>
    <scope>NUCLEOTIDE SEQUENCE</scope>
    <source>
        <strain evidence="5">ANRC-HE7</strain>
    </source>
</reference>
<dbReference type="EMBL" id="JABTCF010000026">
    <property type="protein sequence ID" value="MBD0780124.1"/>
    <property type="molecule type" value="Genomic_DNA"/>
</dbReference>
<dbReference type="Pfam" id="PF00589">
    <property type="entry name" value="Phage_integrase"/>
    <property type="match status" value="1"/>
</dbReference>
<protein>
    <submittedName>
        <fullName evidence="5">Tyrosine-type recombinase/integrase</fullName>
    </submittedName>
</protein>
<keyword evidence="2" id="KW-0238">DNA-binding</keyword>
<evidence type="ECO:0000256" key="3">
    <source>
        <dbReference type="ARBA" id="ARBA00023172"/>
    </source>
</evidence>
<dbReference type="Proteomes" id="UP001166021">
    <property type="component" value="Unassembled WGS sequence"/>
</dbReference>
<keyword evidence="6" id="KW-1185">Reference proteome</keyword>
<dbReference type="PROSITE" id="PS51898">
    <property type="entry name" value="TYR_RECOMBINASE"/>
    <property type="match status" value="1"/>
</dbReference>
<evidence type="ECO:0000313" key="6">
    <source>
        <dbReference type="Proteomes" id="UP001166021"/>
    </source>
</evidence>